<dbReference type="OrthoDB" id="2353768at2759"/>
<dbReference type="Proteomes" id="UP000789570">
    <property type="component" value="Unassembled WGS sequence"/>
</dbReference>
<proteinExistence type="predicted"/>
<dbReference type="AlphaFoldDB" id="A0A9N9C743"/>
<protein>
    <submittedName>
        <fullName evidence="1">17308_t:CDS:1</fullName>
    </submittedName>
</protein>
<dbReference type="EMBL" id="CAJVPQ010002343">
    <property type="protein sequence ID" value="CAG8593587.1"/>
    <property type="molecule type" value="Genomic_DNA"/>
</dbReference>
<reference evidence="1" key="1">
    <citation type="submission" date="2021-06" db="EMBL/GenBank/DDBJ databases">
        <authorList>
            <person name="Kallberg Y."/>
            <person name="Tangrot J."/>
            <person name="Rosling A."/>
        </authorList>
    </citation>
    <scope>NUCLEOTIDE SEQUENCE</scope>
    <source>
        <strain evidence="1">UK204</strain>
    </source>
</reference>
<keyword evidence="2" id="KW-1185">Reference proteome</keyword>
<comment type="caution">
    <text evidence="1">The sequence shown here is derived from an EMBL/GenBank/DDBJ whole genome shotgun (WGS) entry which is preliminary data.</text>
</comment>
<name>A0A9N9C743_9GLOM</name>
<gene>
    <name evidence="1" type="ORF">FCALED_LOCUS8223</name>
</gene>
<evidence type="ECO:0000313" key="1">
    <source>
        <dbReference type="EMBL" id="CAG8593587.1"/>
    </source>
</evidence>
<evidence type="ECO:0000313" key="2">
    <source>
        <dbReference type="Proteomes" id="UP000789570"/>
    </source>
</evidence>
<organism evidence="1 2">
    <name type="scientific">Funneliformis caledonium</name>
    <dbReference type="NCBI Taxonomy" id="1117310"/>
    <lineage>
        <taxon>Eukaryota</taxon>
        <taxon>Fungi</taxon>
        <taxon>Fungi incertae sedis</taxon>
        <taxon>Mucoromycota</taxon>
        <taxon>Glomeromycotina</taxon>
        <taxon>Glomeromycetes</taxon>
        <taxon>Glomerales</taxon>
        <taxon>Glomeraceae</taxon>
        <taxon>Funneliformis</taxon>
    </lineage>
</organism>
<accession>A0A9N9C743</accession>
<sequence length="341" mass="39504">MVVAFLISGQLTLEYLVVKSETSNKSLMDYCLKILDVSANHNINKIVLEISNLYEDQEIPKLDTDALLSKKRSRIQQEESAKENIFQENLLNSVAKASNTFSKMLNKTHDLLSIDESTSLSERLTLDDENDHISTKAYEYLMLFDQIIEYPLEEEATKTDLINLENNDIKKDKVICELEKTIHDLSKVATKFRYLSNTLPLPILKYDQSQYPDIHIIKSISSHIDSIIKLEGILENTSERSWTAHVLAYFFFITFNFLDFIQYFLCERTISIKSDLQDTDYKADRVTEFFKWLNQIPIFLLEVSGDSNNLDPDKCNTDRQKLMKEGVFALNKFMTRTSLPT</sequence>